<dbReference type="InterPro" id="IPR045584">
    <property type="entry name" value="Pilin-like"/>
</dbReference>
<evidence type="ECO:0000256" key="1">
    <source>
        <dbReference type="SAM" id="Phobius"/>
    </source>
</evidence>
<evidence type="ECO:0008006" key="4">
    <source>
        <dbReference type="Google" id="ProtNLM"/>
    </source>
</evidence>
<keyword evidence="1" id="KW-1133">Transmembrane helix</keyword>
<dbReference type="EMBL" id="PDSK01000129">
    <property type="protein sequence ID" value="PIE31784.1"/>
    <property type="molecule type" value="Genomic_DNA"/>
</dbReference>
<dbReference type="SUPFAM" id="SSF54523">
    <property type="entry name" value="Pili subunits"/>
    <property type="match status" value="1"/>
</dbReference>
<dbReference type="InterPro" id="IPR012902">
    <property type="entry name" value="N_methyl_site"/>
</dbReference>
<dbReference type="AlphaFoldDB" id="A0A2G6K807"/>
<dbReference type="Pfam" id="PF07963">
    <property type="entry name" value="N_methyl"/>
    <property type="match status" value="1"/>
</dbReference>
<keyword evidence="1" id="KW-0472">Membrane</keyword>
<organism evidence="2 3">
    <name type="scientific">candidate division KSB3 bacterium</name>
    <dbReference type="NCBI Taxonomy" id="2044937"/>
    <lineage>
        <taxon>Bacteria</taxon>
        <taxon>candidate division KSB3</taxon>
    </lineage>
</organism>
<feature type="transmembrane region" description="Helical" evidence="1">
    <location>
        <begin position="12"/>
        <end position="34"/>
    </location>
</feature>
<accession>A0A2G6K807</accession>
<sequence length="176" mass="19793">MEKKSLNRRGVTLIEMLVVIGIIGVLAMIATPNFMSMIRRNRMRTVVTDLVNVLRTERSRALSLNRQVQLTLDTANKTYSVSRLAYTLYDPLSSDPLHPDILNYEDGETLMTDVSYDSRDWVESTTVSPDPFVVTFSPSGSIQMSGAATGSVKIAGYDMEFEIHLYKVGQVYVFRL</sequence>
<keyword evidence="1" id="KW-0812">Transmembrane</keyword>
<gene>
    <name evidence="2" type="ORF">CSA56_17315</name>
</gene>
<name>A0A2G6K807_9BACT</name>
<dbReference type="Gene3D" id="3.30.700.10">
    <property type="entry name" value="Glycoprotein, Type 4 Pilin"/>
    <property type="match status" value="1"/>
</dbReference>
<comment type="caution">
    <text evidence="2">The sequence shown here is derived from an EMBL/GenBank/DDBJ whole genome shotgun (WGS) entry which is preliminary data.</text>
</comment>
<dbReference type="Proteomes" id="UP000230821">
    <property type="component" value="Unassembled WGS sequence"/>
</dbReference>
<proteinExistence type="predicted"/>
<dbReference type="PROSITE" id="PS00409">
    <property type="entry name" value="PROKAR_NTER_METHYL"/>
    <property type="match status" value="1"/>
</dbReference>
<reference evidence="2 3" key="1">
    <citation type="submission" date="2017-10" db="EMBL/GenBank/DDBJ databases">
        <title>Novel microbial diversity and functional potential in the marine mammal oral microbiome.</title>
        <authorList>
            <person name="Dudek N.K."/>
            <person name="Sun C.L."/>
            <person name="Burstein D."/>
            <person name="Kantor R.S."/>
            <person name="Aliaga Goltsman D.S."/>
            <person name="Bik E.M."/>
            <person name="Thomas B.C."/>
            <person name="Banfield J.F."/>
            <person name="Relman D.A."/>
        </authorList>
    </citation>
    <scope>NUCLEOTIDE SEQUENCE [LARGE SCALE GENOMIC DNA]</scope>
    <source>
        <strain evidence="2">DOLJORAL78_47_16</strain>
    </source>
</reference>
<evidence type="ECO:0000313" key="3">
    <source>
        <dbReference type="Proteomes" id="UP000230821"/>
    </source>
</evidence>
<protein>
    <recommendedName>
        <fullName evidence="4">General secretion pathway GspH domain-containing protein</fullName>
    </recommendedName>
</protein>
<evidence type="ECO:0000313" key="2">
    <source>
        <dbReference type="EMBL" id="PIE31784.1"/>
    </source>
</evidence>
<dbReference type="NCBIfam" id="TIGR02532">
    <property type="entry name" value="IV_pilin_GFxxxE"/>
    <property type="match status" value="1"/>
</dbReference>